<dbReference type="EMBL" id="JACIDK010000006">
    <property type="protein sequence ID" value="MBB3892980.1"/>
    <property type="molecule type" value="Genomic_DNA"/>
</dbReference>
<reference evidence="1 2" key="1">
    <citation type="submission" date="2020-08" db="EMBL/GenBank/DDBJ databases">
        <title>Genomic Encyclopedia of Type Strains, Phase IV (KMG-IV): sequencing the most valuable type-strain genomes for metagenomic binning, comparative biology and taxonomic classification.</title>
        <authorList>
            <person name="Goeker M."/>
        </authorList>
    </citation>
    <scope>NUCLEOTIDE SEQUENCE [LARGE SCALE GENOMIC DNA]</scope>
    <source>
        <strain evidence="1 2">DSM 21793</strain>
    </source>
</reference>
<dbReference type="RefSeq" id="WP_183775989.1">
    <property type="nucleotide sequence ID" value="NZ_JACIDK010000006.1"/>
</dbReference>
<comment type="caution">
    <text evidence="1">The sequence shown here is derived from an EMBL/GenBank/DDBJ whole genome shotgun (WGS) entry which is preliminary data.</text>
</comment>
<name>A0A840A5Z4_9CAUL</name>
<gene>
    <name evidence="1" type="ORF">GGQ61_003718</name>
</gene>
<evidence type="ECO:0000313" key="2">
    <source>
        <dbReference type="Proteomes" id="UP000530564"/>
    </source>
</evidence>
<accession>A0A840A5Z4</accession>
<dbReference type="Proteomes" id="UP000530564">
    <property type="component" value="Unassembled WGS sequence"/>
</dbReference>
<keyword evidence="2" id="KW-1185">Reference proteome</keyword>
<sequence length="60" mass="6534">MTAYIVYLKSDAAAAYEVAFCETDAEAREWADAIVTLTPGFELAAIQRTRAGRPETLASH</sequence>
<proteinExistence type="predicted"/>
<evidence type="ECO:0008006" key="3">
    <source>
        <dbReference type="Google" id="ProtNLM"/>
    </source>
</evidence>
<protein>
    <recommendedName>
        <fullName evidence="3">PH domain-containing protein</fullName>
    </recommendedName>
</protein>
<dbReference type="AlphaFoldDB" id="A0A840A5Z4"/>
<organism evidence="1 2">
    <name type="scientific">Phenylobacterium haematophilum</name>
    <dbReference type="NCBI Taxonomy" id="98513"/>
    <lineage>
        <taxon>Bacteria</taxon>
        <taxon>Pseudomonadati</taxon>
        <taxon>Pseudomonadota</taxon>
        <taxon>Alphaproteobacteria</taxon>
        <taxon>Caulobacterales</taxon>
        <taxon>Caulobacteraceae</taxon>
        <taxon>Phenylobacterium</taxon>
    </lineage>
</organism>
<evidence type="ECO:0000313" key="1">
    <source>
        <dbReference type="EMBL" id="MBB3892980.1"/>
    </source>
</evidence>